<proteinExistence type="predicted"/>
<evidence type="ECO:0000313" key="1">
    <source>
        <dbReference type="EMBL" id="OIS91651.1"/>
    </source>
</evidence>
<name>A0A1J6HGZ3_9HYPH</name>
<dbReference type="AlphaFoldDB" id="A0A1J6HGZ3"/>
<sequence length="140" mass="15705">MGRGPSFDYLSYENGPRQMATRANAVGGAASLFRMGMEALNERSLGVWLRKWLQNNEATITQKMQQHGHAAFVLQVNYAVSDSFETRQFMARDIYLLGTVPSTKDAGQILTAEKLYGPSVDAIPNRGTRFQYAYLVGEYR</sequence>
<evidence type="ECO:0000313" key="2">
    <source>
        <dbReference type="Proteomes" id="UP000182985"/>
    </source>
</evidence>
<comment type="caution">
    <text evidence="1">The sequence shown here is derived from an EMBL/GenBank/DDBJ whole genome shotgun (WGS) entry which is preliminary data.</text>
</comment>
<dbReference type="EMBL" id="MOEC01000025">
    <property type="protein sequence ID" value="OIS91651.1"/>
    <property type="molecule type" value="Genomic_DNA"/>
</dbReference>
<keyword evidence="2" id="KW-1185">Reference proteome</keyword>
<accession>A0A1J6HGZ3</accession>
<dbReference type="RefSeq" id="WP_071633309.1">
    <property type="nucleotide sequence ID" value="NZ_JBCAUP010000012.1"/>
</dbReference>
<dbReference type="Proteomes" id="UP000182985">
    <property type="component" value="Unassembled WGS sequence"/>
</dbReference>
<gene>
    <name evidence="1" type="ORF">BLA27_20355</name>
</gene>
<organism evidence="1 2">
    <name type="scientific">Brucella cytisi</name>
    <dbReference type="NCBI Taxonomy" id="407152"/>
    <lineage>
        <taxon>Bacteria</taxon>
        <taxon>Pseudomonadati</taxon>
        <taxon>Pseudomonadota</taxon>
        <taxon>Alphaproteobacteria</taxon>
        <taxon>Hyphomicrobiales</taxon>
        <taxon>Brucellaceae</taxon>
        <taxon>Brucella/Ochrobactrum group</taxon>
        <taxon>Brucella</taxon>
    </lineage>
</organism>
<dbReference type="OrthoDB" id="8378923at2"/>
<reference evidence="1 2" key="1">
    <citation type="submission" date="2016-10" db="EMBL/GenBank/DDBJ databases">
        <title>The Draft Genome Sequence of the Potato Rhizosphere Bacteria Ochrobactrum sp. IPA7.2.</title>
        <authorList>
            <person name="Gogoleva N.E."/>
            <person name="Khlopko Y.A."/>
            <person name="Burygin G.L."/>
            <person name="Plotnikov A.O."/>
        </authorList>
    </citation>
    <scope>NUCLEOTIDE SEQUENCE [LARGE SCALE GENOMIC DNA]</scope>
    <source>
        <strain evidence="1 2">IPA7.2</strain>
    </source>
</reference>
<protein>
    <submittedName>
        <fullName evidence="1">Uncharacterized protein</fullName>
    </submittedName>
</protein>